<reference evidence="1 2" key="1">
    <citation type="submission" date="2021-02" db="EMBL/GenBank/DDBJ databases">
        <title>Actinophytocola xerophila sp. nov., isolated from soil of cotton cropping field.</title>
        <authorList>
            <person name="Huang R."/>
            <person name="Chen X."/>
            <person name="Ge X."/>
            <person name="Liu W."/>
        </authorList>
    </citation>
    <scope>NUCLEOTIDE SEQUENCE [LARGE SCALE GENOMIC DNA]</scope>
    <source>
        <strain evidence="1 2">S1-96</strain>
    </source>
</reference>
<accession>A0ABT2JF68</accession>
<evidence type="ECO:0008006" key="3">
    <source>
        <dbReference type="Google" id="ProtNLM"/>
    </source>
</evidence>
<protein>
    <recommendedName>
        <fullName evidence="3">PE domain-containing protein</fullName>
    </recommendedName>
</protein>
<keyword evidence="2" id="KW-1185">Reference proteome</keyword>
<comment type="caution">
    <text evidence="1">The sequence shown here is derived from an EMBL/GenBank/DDBJ whole genome shotgun (WGS) entry which is preliminary data.</text>
</comment>
<dbReference type="RefSeq" id="WP_260193663.1">
    <property type="nucleotide sequence ID" value="NZ_JAFFZE010000016.1"/>
</dbReference>
<name>A0ABT2JF68_9PSEU</name>
<evidence type="ECO:0000313" key="1">
    <source>
        <dbReference type="EMBL" id="MCT2585924.1"/>
    </source>
</evidence>
<dbReference type="Proteomes" id="UP001156441">
    <property type="component" value="Unassembled WGS sequence"/>
</dbReference>
<gene>
    <name evidence="1" type="ORF">JT362_22665</name>
</gene>
<evidence type="ECO:0000313" key="2">
    <source>
        <dbReference type="Proteomes" id="UP001156441"/>
    </source>
</evidence>
<sequence>MHVAGGIGSIVGSAKSFANLASTGGFAVNETGGQALLAAIREMRDWIDAQGYGLNMLAQQPPLGSSHGAETMKPYVADVASDKQGFITMLQEFRTSLDDAERGIQAAMASYQETDTGIGGGFQQV</sequence>
<dbReference type="EMBL" id="JAFFZE010000016">
    <property type="protein sequence ID" value="MCT2585924.1"/>
    <property type="molecule type" value="Genomic_DNA"/>
</dbReference>
<proteinExistence type="predicted"/>
<organism evidence="1 2">
    <name type="scientific">Actinophytocola gossypii</name>
    <dbReference type="NCBI Taxonomy" id="2812003"/>
    <lineage>
        <taxon>Bacteria</taxon>
        <taxon>Bacillati</taxon>
        <taxon>Actinomycetota</taxon>
        <taxon>Actinomycetes</taxon>
        <taxon>Pseudonocardiales</taxon>
        <taxon>Pseudonocardiaceae</taxon>
    </lineage>
</organism>